<feature type="chain" id="PRO_5014572906" evidence="5">
    <location>
        <begin position="26"/>
        <end position="92"/>
    </location>
</feature>
<dbReference type="Proteomes" id="UP000002051">
    <property type="component" value="Chromosome 4"/>
</dbReference>
<feature type="signal peptide" evidence="5">
    <location>
        <begin position="1"/>
        <end position="25"/>
    </location>
</feature>
<evidence type="ECO:0000313" key="6">
    <source>
        <dbReference type="EMBL" id="AES89983.1"/>
    </source>
</evidence>
<comment type="similarity">
    <text evidence="1">Belongs to the CLV3/ESR signal peptide family.</text>
</comment>
<evidence type="ECO:0000256" key="3">
    <source>
        <dbReference type="ARBA" id="ARBA00022782"/>
    </source>
</evidence>
<reference evidence="6 8" key="2">
    <citation type="journal article" date="2014" name="BMC Genomics">
        <title>An improved genome release (version Mt4.0) for the model legume Medicago truncatula.</title>
        <authorList>
            <person name="Tang H."/>
            <person name="Krishnakumar V."/>
            <person name="Bidwell S."/>
            <person name="Rosen B."/>
            <person name="Chan A."/>
            <person name="Zhou S."/>
            <person name="Gentzbittel L."/>
            <person name="Childs K.L."/>
            <person name="Yandell M."/>
            <person name="Gundlach H."/>
            <person name="Mayer K.F."/>
            <person name="Schwartz D.C."/>
            <person name="Town C.D."/>
        </authorList>
    </citation>
    <scope>GENOME REANNOTATION</scope>
    <source>
        <strain evidence="7 8">cv. Jemalong A17</strain>
    </source>
</reference>
<gene>
    <name evidence="6" type="ordered locus">MTR_4g082920</name>
</gene>
<keyword evidence="5" id="KW-0732">Signal</keyword>
<dbReference type="EMBL" id="CM001220">
    <property type="protein sequence ID" value="AES89983.1"/>
    <property type="molecule type" value="Genomic_DNA"/>
</dbReference>
<dbReference type="PANTHER" id="PTHR34359">
    <property type="entry name" value="CLAVATA3/ESR (CLE)-RELATED PROTEIN 10"/>
    <property type="match status" value="1"/>
</dbReference>
<evidence type="ECO:0000256" key="1">
    <source>
        <dbReference type="ARBA" id="ARBA00005416"/>
    </source>
</evidence>
<evidence type="ECO:0000256" key="5">
    <source>
        <dbReference type="SAM" id="SignalP"/>
    </source>
</evidence>
<name>G7JHG6_MEDTR</name>
<dbReference type="AlphaFoldDB" id="G7JHG6"/>
<evidence type="ECO:0000313" key="8">
    <source>
        <dbReference type="Proteomes" id="UP000002051"/>
    </source>
</evidence>
<keyword evidence="8" id="KW-1185">Reference proteome</keyword>
<dbReference type="GO" id="GO:0030154">
    <property type="term" value="P:cell differentiation"/>
    <property type="evidence" value="ECO:0007669"/>
    <property type="project" value="UniProtKB-KW"/>
</dbReference>
<keyword evidence="3" id="KW-0221">Differentiation</keyword>
<reference evidence="6 8" key="1">
    <citation type="journal article" date="2011" name="Nature">
        <title>The Medicago genome provides insight into the evolution of rhizobial symbioses.</title>
        <authorList>
            <person name="Young N.D."/>
            <person name="Debelle F."/>
            <person name="Oldroyd G.E."/>
            <person name="Geurts R."/>
            <person name="Cannon S.B."/>
            <person name="Udvardi M.K."/>
            <person name="Benedito V.A."/>
            <person name="Mayer K.F."/>
            <person name="Gouzy J."/>
            <person name="Schoof H."/>
            <person name="Van de Peer Y."/>
            <person name="Proost S."/>
            <person name="Cook D.R."/>
            <person name="Meyers B.C."/>
            <person name="Spannagl M."/>
            <person name="Cheung F."/>
            <person name="De Mita S."/>
            <person name="Krishnakumar V."/>
            <person name="Gundlach H."/>
            <person name="Zhou S."/>
            <person name="Mudge J."/>
            <person name="Bharti A.K."/>
            <person name="Murray J.D."/>
            <person name="Naoumkina M.A."/>
            <person name="Rosen B."/>
            <person name="Silverstein K.A."/>
            <person name="Tang H."/>
            <person name="Rombauts S."/>
            <person name="Zhao P.X."/>
            <person name="Zhou P."/>
            <person name="Barbe V."/>
            <person name="Bardou P."/>
            <person name="Bechner M."/>
            <person name="Bellec A."/>
            <person name="Berger A."/>
            <person name="Berges H."/>
            <person name="Bidwell S."/>
            <person name="Bisseling T."/>
            <person name="Choisne N."/>
            <person name="Couloux A."/>
            <person name="Denny R."/>
            <person name="Deshpande S."/>
            <person name="Dai X."/>
            <person name="Doyle J.J."/>
            <person name="Dudez A.M."/>
            <person name="Farmer A.D."/>
            <person name="Fouteau S."/>
            <person name="Franken C."/>
            <person name="Gibelin C."/>
            <person name="Gish J."/>
            <person name="Goldstein S."/>
            <person name="Gonzalez A.J."/>
            <person name="Green P.J."/>
            <person name="Hallab A."/>
            <person name="Hartog M."/>
            <person name="Hua A."/>
            <person name="Humphray S.J."/>
            <person name="Jeong D.H."/>
            <person name="Jing Y."/>
            <person name="Jocker A."/>
            <person name="Kenton S.M."/>
            <person name="Kim D.J."/>
            <person name="Klee K."/>
            <person name="Lai H."/>
            <person name="Lang C."/>
            <person name="Lin S."/>
            <person name="Macmil S.L."/>
            <person name="Magdelenat G."/>
            <person name="Matthews L."/>
            <person name="McCorrison J."/>
            <person name="Monaghan E.L."/>
            <person name="Mun J.H."/>
            <person name="Najar F.Z."/>
            <person name="Nicholson C."/>
            <person name="Noirot C."/>
            <person name="O'Bleness M."/>
            <person name="Paule C.R."/>
            <person name="Poulain J."/>
            <person name="Prion F."/>
            <person name="Qin B."/>
            <person name="Qu C."/>
            <person name="Retzel E.F."/>
            <person name="Riddle C."/>
            <person name="Sallet E."/>
            <person name="Samain S."/>
            <person name="Samson N."/>
            <person name="Sanders I."/>
            <person name="Saurat O."/>
            <person name="Scarpelli C."/>
            <person name="Schiex T."/>
            <person name="Segurens B."/>
            <person name="Severin A.J."/>
            <person name="Sherrier D.J."/>
            <person name="Shi R."/>
            <person name="Sims S."/>
            <person name="Singer S.R."/>
            <person name="Sinharoy S."/>
            <person name="Sterck L."/>
            <person name="Viollet A."/>
            <person name="Wang B.B."/>
            <person name="Wang K."/>
            <person name="Wang M."/>
            <person name="Wang X."/>
            <person name="Warfsmann J."/>
            <person name="Weissenbach J."/>
            <person name="White D.D."/>
            <person name="White J.D."/>
            <person name="Wiley G.B."/>
            <person name="Wincker P."/>
            <person name="Xing Y."/>
            <person name="Yang L."/>
            <person name="Yao Z."/>
            <person name="Ying F."/>
            <person name="Zhai J."/>
            <person name="Zhou L."/>
            <person name="Zuber A."/>
            <person name="Denarie J."/>
            <person name="Dixon R.A."/>
            <person name="May G.D."/>
            <person name="Schwartz D.C."/>
            <person name="Rogers J."/>
            <person name="Quetier F."/>
            <person name="Town C.D."/>
            <person name="Roe B.A."/>
        </authorList>
    </citation>
    <scope>NUCLEOTIDE SEQUENCE [LARGE SCALE GENOMIC DNA]</scope>
    <source>
        <strain evidence="6">A17</strain>
        <strain evidence="7 8">cv. Jemalong A17</strain>
    </source>
</reference>
<sequence>MKTSHSSSFLLLLFFFFFLSSSANSRFLPSPSSSRNLHHCNSFSNRKPRSLCYNLQRIHHQNMHQVPHGVEIDPRYGVDKRLVPSGPNPLHN</sequence>
<organism evidence="6 8">
    <name type="scientific">Medicago truncatula</name>
    <name type="common">Barrel medic</name>
    <name type="synonym">Medicago tribuloides</name>
    <dbReference type="NCBI Taxonomy" id="3880"/>
    <lineage>
        <taxon>Eukaryota</taxon>
        <taxon>Viridiplantae</taxon>
        <taxon>Streptophyta</taxon>
        <taxon>Embryophyta</taxon>
        <taxon>Tracheophyta</taxon>
        <taxon>Spermatophyta</taxon>
        <taxon>Magnoliopsida</taxon>
        <taxon>eudicotyledons</taxon>
        <taxon>Gunneridae</taxon>
        <taxon>Pentapetalae</taxon>
        <taxon>rosids</taxon>
        <taxon>fabids</taxon>
        <taxon>Fabales</taxon>
        <taxon>Fabaceae</taxon>
        <taxon>Papilionoideae</taxon>
        <taxon>50 kb inversion clade</taxon>
        <taxon>NPAAA clade</taxon>
        <taxon>Hologalegina</taxon>
        <taxon>IRL clade</taxon>
        <taxon>Trifolieae</taxon>
        <taxon>Medicago</taxon>
    </lineage>
</organism>
<dbReference type="PANTHER" id="PTHR34359:SF5">
    <property type="entry name" value="CLAVATA3_ESR (CLE)-RELATED PROTEIN 9"/>
    <property type="match status" value="1"/>
</dbReference>
<keyword evidence="2" id="KW-0217">Developmental protein</keyword>
<evidence type="ECO:0000256" key="2">
    <source>
        <dbReference type="ARBA" id="ARBA00022473"/>
    </source>
</evidence>
<accession>G7JHG6</accession>
<dbReference type="InterPro" id="IPR039618">
    <property type="entry name" value="CLE9-13"/>
</dbReference>
<dbReference type="EnsemblPlants" id="AES89983">
    <property type="protein sequence ID" value="AES89983"/>
    <property type="gene ID" value="MTR_4g082920"/>
</dbReference>
<evidence type="ECO:0000313" key="7">
    <source>
        <dbReference type="EnsemblPlants" id="AES89983"/>
    </source>
</evidence>
<evidence type="ECO:0000256" key="4">
    <source>
        <dbReference type="ARBA" id="ARBA00023278"/>
    </source>
</evidence>
<dbReference type="HOGENOM" id="CLU_169217_0_0_1"/>
<keyword evidence="4" id="KW-0379">Hydroxylation</keyword>
<dbReference type="PaxDb" id="3880-AES89983"/>
<reference evidence="7" key="3">
    <citation type="submission" date="2015-04" db="UniProtKB">
        <authorList>
            <consortium name="EnsemblPlants"/>
        </authorList>
    </citation>
    <scope>IDENTIFICATION</scope>
    <source>
        <strain evidence="7">cv. Jemalong A17</strain>
    </source>
</reference>
<protein>
    <submittedName>
        <fullName evidence="6">Clavata3/ESR (CLE) gene family member</fullName>
    </submittedName>
</protein>
<dbReference type="STRING" id="3880.G7JHG6"/>
<proteinExistence type="inferred from homology"/>
<dbReference type="OMA" id="FPYRTHR"/>